<dbReference type="InterPro" id="IPR001387">
    <property type="entry name" value="Cro/C1-type_HTH"/>
</dbReference>
<dbReference type="GO" id="GO:0003677">
    <property type="term" value="F:DNA binding"/>
    <property type="evidence" value="ECO:0007669"/>
    <property type="project" value="UniProtKB-KW"/>
</dbReference>
<dbReference type="Proteomes" id="UP000256845">
    <property type="component" value="Unassembled WGS sequence"/>
</dbReference>
<proteinExistence type="predicted"/>
<dbReference type="PANTHER" id="PTHR35010">
    <property type="entry name" value="BLL4672 PROTEIN-RELATED"/>
    <property type="match status" value="1"/>
</dbReference>
<name>A0A3D9HSL3_9PROT</name>
<dbReference type="InterPro" id="IPR041413">
    <property type="entry name" value="MLTR_LBD"/>
</dbReference>
<dbReference type="Gene3D" id="3.30.450.180">
    <property type="match status" value="1"/>
</dbReference>
<dbReference type="Pfam" id="PF01381">
    <property type="entry name" value="HTH_3"/>
    <property type="match status" value="1"/>
</dbReference>
<reference evidence="2 3" key="1">
    <citation type="submission" date="2018-07" db="EMBL/GenBank/DDBJ databases">
        <title>Genomic Encyclopedia of Type Strains, Phase III (KMG-III): the genomes of soil and plant-associated and newly described type strains.</title>
        <authorList>
            <person name="Whitman W."/>
        </authorList>
    </citation>
    <scope>NUCLEOTIDE SEQUENCE [LARGE SCALE GENOMIC DNA]</scope>
    <source>
        <strain evidence="2 3">CECT 8488</strain>
    </source>
</reference>
<evidence type="ECO:0000313" key="3">
    <source>
        <dbReference type="Proteomes" id="UP000256845"/>
    </source>
</evidence>
<dbReference type="AlphaFoldDB" id="A0A3D9HSL3"/>
<evidence type="ECO:0000313" key="2">
    <source>
        <dbReference type="EMBL" id="RED52492.1"/>
    </source>
</evidence>
<comment type="caution">
    <text evidence="2">The sequence shown here is derived from an EMBL/GenBank/DDBJ whole genome shotgun (WGS) entry which is preliminary data.</text>
</comment>
<dbReference type="SMART" id="SM00530">
    <property type="entry name" value="HTH_XRE"/>
    <property type="match status" value="1"/>
</dbReference>
<dbReference type="InterPro" id="IPR010982">
    <property type="entry name" value="Lambda_DNA-bd_dom_sf"/>
</dbReference>
<gene>
    <name evidence="2" type="ORF">DFP90_102513</name>
</gene>
<dbReference type="PROSITE" id="PS50943">
    <property type="entry name" value="HTH_CROC1"/>
    <property type="match status" value="1"/>
</dbReference>
<dbReference type="Pfam" id="PF17765">
    <property type="entry name" value="MLTR_LBD"/>
    <property type="match status" value="1"/>
</dbReference>
<dbReference type="SUPFAM" id="SSF47413">
    <property type="entry name" value="lambda repressor-like DNA-binding domains"/>
    <property type="match status" value="1"/>
</dbReference>
<dbReference type="EMBL" id="QRDW01000002">
    <property type="protein sequence ID" value="RED52492.1"/>
    <property type="molecule type" value="Genomic_DNA"/>
</dbReference>
<keyword evidence="2" id="KW-0238">DNA-binding</keyword>
<dbReference type="Gene3D" id="1.10.260.40">
    <property type="entry name" value="lambda repressor-like DNA-binding domains"/>
    <property type="match status" value="1"/>
</dbReference>
<feature type="domain" description="HTH cro/C1-type" evidence="1">
    <location>
        <begin position="9"/>
        <end position="63"/>
    </location>
</feature>
<organism evidence="2 3">
    <name type="scientific">Aestuariispira insulae</name>
    <dbReference type="NCBI Taxonomy" id="1461337"/>
    <lineage>
        <taxon>Bacteria</taxon>
        <taxon>Pseudomonadati</taxon>
        <taxon>Pseudomonadota</taxon>
        <taxon>Alphaproteobacteria</taxon>
        <taxon>Rhodospirillales</taxon>
        <taxon>Kiloniellaceae</taxon>
        <taxon>Aestuariispira</taxon>
    </lineage>
</organism>
<sequence length="265" mass="29983">MMSNFGNLVKSWRAKHGVSQLELAMRCDVSQKHISFLENGRNRPSLSMVLTLCEGLNIPLRDRNQMLMTAGFAPQYKESSLDAPELEMVDQALNMILQAHEPFPAVVMDGGCNLVRANSGALKMLMFLYDVDHVQNLPEDGANLMHNLFKPDGYRRYVVNWEEVAVKLLRRMQGDVHALGGNDELQELVDELASYRGVPRNWRQVAPGDWEVPMMTIDFEKEGHRLSFFTTLATLGTPQDISLQEIKIESFFPADEATSAFFMNS</sequence>
<accession>A0A3D9HSL3</accession>
<evidence type="ECO:0000259" key="1">
    <source>
        <dbReference type="PROSITE" id="PS50943"/>
    </source>
</evidence>
<protein>
    <submittedName>
        <fullName evidence="2">DNA-binding XRE family transcriptional regulator</fullName>
    </submittedName>
</protein>
<dbReference type="PANTHER" id="PTHR35010:SF4">
    <property type="entry name" value="BLL5781 PROTEIN"/>
    <property type="match status" value="1"/>
</dbReference>
<keyword evidence="3" id="KW-1185">Reference proteome</keyword>
<dbReference type="CDD" id="cd00093">
    <property type="entry name" value="HTH_XRE"/>
    <property type="match status" value="1"/>
</dbReference>